<protein>
    <submittedName>
        <fullName evidence="1">Uncharacterized protein</fullName>
    </submittedName>
</protein>
<accession>J3LVL5</accession>
<dbReference type="Proteomes" id="UP000006038">
    <property type="component" value="Chromosome 4"/>
</dbReference>
<proteinExistence type="predicted"/>
<reference evidence="1" key="2">
    <citation type="submission" date="2013-04" db="UniProtKB">
        <authorList>
            <consortium name="EnsemblPlants"/>
        </authorList>
    </citation>
    <scope>IDENTIFICATION</scope>
</reference>
<sequence>MFAPKLETIWVRGCWGLKRIPATSNSCPMVDCEKEWWEKLEWDGHHPSLFKTCHSKHYKKAQLSGCASGAPWWAACG</sequence>
<dbReference type="HOGENOM" id="CLU_182559_0_0_1"/>
<evidence type="ECO:0000313" key="1">
    <source>
        <dbReference type="EnsemblPlants" id="OB04G11900.1"/>
    </source>
</evidence>
<dbReference type="OMA" id="CRNEPGK"/>
<organism evidence="1">
    <name type="scientific">Oryza brachyantha</name>
    <name type="common">malo sina</name>
    <dbReference type="NCBI Taxonomy" id="4533"/>
    <lineage>
        <taxon>Eukaryota</taxon>
        <taxon>Viridiplantae</taxon>
        <taxon>Streptophyta</taxon>
        <taxon>Embryophyta</taxon>
        <taxon>Tracheophyta</taxon>
        <taxon>Spermatophyta</taxon>
        <taxon>Magnoliopsida</taxon>
        <taxon>Liliopsida</taxon>
        <taxon>Poales</taxon>
        <taxon>Poaceae</taxon>
        <taxon>BOP clade</taxon>
        <taxon>Oryzoideae</taxon>
        <taxon>Oryzeae</taxon>
        <taxon>Oryzinae</taxon>
        <taxon>Oryza</taxon>
    </lineage>
</organism>
<name>J3LVL5_ORYBR</name>
<reference evidence="1" key="1">
    <citation type="journal article" date="2013" name="Nat. Commun.">
        <title>Whole-genome sequencing of Oryza brachyantha reveals mechanisms underlying Oryza genome evolution.</title>
        <authorList>
            <person name="Chen J."/>
            <person name="Huang Q."/>
            <person name="Gao D."/>
            <person name="Wang J."/>
            <person name="Lang Y."/>
            <person name="Liu T."/>
            <person name="Li B."/>
            <person name="Bai Z."/>
            <person name="Luis Goicoechea J."/>
            <person name="Liang C."/>
            <person name="Chen C."/>
            <person name="Zhang W."/>
            <person name="Sun S."/>
            <person name="Liao Y."/>
            <person name="Zhang X."/>
            <person name="Yang L."/>
            <person name="Song C."/>
            <person name="Wang M."/>
            <person name="Shi J."/>
            <person name="Liu G."/>
            <person name="Liu J."/>
            <person name="Zhou H."/>
            <person name="Zhou W."/>
            <person name="Yu Q."/>
            <person name="An N."/>
            <person name="Chen Y."/>
            <person name="Cai Q."/>
            <person name="Wang B."/>
            <person name="Liu B."/>
            <person name="Min J."/>
            <person name="Huang Y."/>
            <person name="Wu H."/>
            <person name="Li Z."/>
            <person name="Zhang Y."/>
            <person name="Yin Y."/>
            <person name="Song W."/>
            <person name="Jiang J."/>
            <person name="Jackson S.A."/>
            <person name="Wing R.A."/>
            <person name="Wang J."/>
            <person name="Chen M."/>
        </authorList>
    </citation>
    <scope>NUCLEOTIDE SEQUENCE [LARGE SCALE GENOMIC DNA]</scope>
    <source>
        <strain evidence="1">cv. IRGC 101232</strain>
    </source>
</reference>
<evidence type="ECO:0000313" key="2">
    <source>
        <dbReference type="Proteomes" id="UP000006038"/>
    </source>
</evidence>
<dbReference type="EnsemblPlants" id="OB04G11900.1">
    <property type="protein sequence ID" value="OB04G11900.1"/>
    <property type="gene ID" value="OB04G11900"/>
</dbReference>
<dbReference type="AlphaFoldDB" id="J3LVL5"/>
<keyword evidence="2" id="KW-1185">Reference proteome</keyword>
<dbReference type="Gramene" id="OB04G11900.1">
    <property type="protein sequence ID" value="OB04G11900.1"/>
    <property type="gene ID" value="OB04G11900"/>
</dbReference>